<feature type="region of interest" description="Disordered" evidence="1">
    <location>
        <begin position="26"/>
        <end position="85"/>
    </location>
</feature>
<sequence length="85" mass="9875">MVRVSCDCNLKTVPARRTWHLRDELDITSQPDRPSAAGDISPRRETAEVLTDCEEYEELRKQQEPLLKEQADRQRHPQELSPAHP</sequence>
<evidence type="ECO:0000313" key="3">
    <source>
        <dbReference type="Proteomes" id="UP000053260"/>
    </source>
</evidence>
<dbReference type="Proteomes" id="UP000053260">
    <property type="component" value="Unassembled WGS sequence"/>
</dbReference>
<organism evidence="2 3">
    <name type="scientific">Streptomyces dysideae</name>
    <dbReference type="NCBI Taxonomy" id="909626"/>
    <lineage>
        <taxon>Bacteria</taxon>
        <taxon>Bacillati</taxon>
        <taxon>Actinomycetota</taxon>
        <taxon>Actinomycetes</taxon>
        <taxon>Kitasatosporales</taxon>
        <taxon>Streptomycetaceae</taxon>
        <taxon>Streptomyces</taxon>
    </lineage>
</organism>
<dbReference type="OrthoDB" id="3975616at2"/>
<dbReference type="STRING" id="909626.AQJ91_29445"/>
<dbReference type="AlphaFoldDB" id="A0A117RZ31"/>
<comment type="caution">
    <text evidence="2">The sequence shown here is derived from an EMBL/GenBank/DDBJ whole genome shotgun (WGS) entry which is preliminary data.</text>
</comment>
<reference evidence="2 3" key="1">
    <citation type="submission" date="2015-10" db="EMBL/GenBank/DDBJ databases">
        <title>Draft genome sequence of Streptomyces sp. RV15, isolated from a marine sponge.</title>
        <authorList>
            <person name="Ruckert C."/>
            <person name="Abdelmohsen U.R."/>
            <person name="Winkler A."/>
            <person name="Hentschel U."/>
            <person name="Kalinowski J."/>
            <person name="Kampfer P."/>
            <person name="Glaeser S."/>
        </authorList>
    </citation>
    <scope>NUCLEOTIDE SEQUENCE [LARGE SCALE GENOMIC DNA]</scope>
    <source>
        <strain evidence="2 3">RV15</strain>
    </source>
</reference>
<evidence type="ECO:0000313" key="2">
    <source>
        <dbReference type="EMBL" id="KUO17526.1"/>
    </source>
</evidence>
<gene>
    <name evidence="2" type="ORF">AQJ91_29445</name>
</gene>
<keyword evidence="3" id="KW-1185">Reference proteome</keyword>
<dbReference type="EMBL" id="LMXB01000074">
    <property type="protein sequence ID" value="KUO17526.1"/>
    <property type="molecule type" value="Genomic_DNA"/>
</dbReference>
<protein>
    <submittedName>
        <fullName evidence="2">Uncharacterized protein</fullName>
    </submittedName>
</protein>
<proteinExistence type="predicted"/>
<name>A0A117RZ31_9ACTN</name>
<accession>A0A117RZ31</accession>
<evidence type="ECO:0000256" key="1">
    <source>
        <dbReference type="SAM" id="MobiDB-lite"/>
    </source>
</evidence>
<dbReference type="RefSeq" id="WP_067027567.1">
    <property type="nucleotide sequence ID" value="NZ_KQ949096.1"/>
</dbReference>
<feature type="compositionally biased region" description="Basic and acidic residues" evidence="1">
    <location>
        <begin position="58"/>
        <end position="78"/>
    </location>
</feature>